<organism evidence="2 3">
    <name type="scientific">Nocardioides plantarum</name>
    <dbReference type="NCBI Taxonomy" id="29299"/>
    <lineage>
        <taxon>Bacteria</taxon>
        <taxon>Bacillati</taxon>
        <taxon>Actinomycetota</taxon>
        <taxon>Actinomycetes</taxon>
        <taxon>Propionibacteriales</taxon>
        <taxon>Nocardioidaceae</taxon>
        <taxon>Nocardioides</taxon>
    </lineage>
</organism>
<dbReference type="SMART" id="SM00507">
    <property type="entry name" value="HNHc"/>
    <property type="match status" value="1"/>
</dbReference>
<dbReference type="CDD" id="cd00085">
    <property type="entry name" value="HNHc"/>
    <property type="match status" value="1"/>
</dbReference>
<dbReference type="GO" id="GO:0004519">
    <property type="term" value="F:endonuclease activity"/>
    <property type="evidence" value="ECO:0007669"/>
    <property type="project" value="UniProtKB-KW"/>
</dbReference>
<dbReference type="Proteomes" id="UP001589750">
    <property type="component" value="Unassembled WGS sequence"/>
</dbReference>
<dbReference type="InterPro" id="IPR002711">
    <property type="entry name" value="HNH"/>
</dbReference>
<dbReference type="RefSeq" id="WP_140011555.1">
    <property type="nucleotide sequence ID" value="NZ_JBHSJS010000001.1"/>
</dbReference>
<proteinExistence type="predicted"/>
<protein>
    <submittedName>
        <fullName evidence="2">HNH endonuclease signature motif containing protein</fullName>
    </submittedName>
</protein>
<feature type="domain" description="HNH nuclease" evidence="1">
    <location>
        <begin position="320"/>
        <end position="370"/>
    </location>
</feature>
<keyword evidence="2" id="KW-0255">Endonuclease</keyword>
<evidence type="ECO:0000313" key="3">
    <source>
        <dbReference type="Proteomes" id="UP001589750"/>
    </source>
</evidence>
<dbReference type="InterPro" id="IPR003615">
    <property type="entry name" value="HNH_nuc"/>
</dbReference>
<comment type="caution">
    <text evidence="2">The sequence shown here is derived from an EMBL/GenBank/DDBJ whole genome shotgun (WGS) entry which is preliminary data.</text>
</comment>
<name>A0ABV5KAI0_9ACTN</name>
<reference evidence="2 3" key="1">
    <citation type="submission" date="2024-09" db="EMBL/GenBank/DDBJ databases">
        <authorList>
            <person name="Sun Q."/>
            <person name="Mori K."/>
        </authorList>
    </citation>
    <scope>NUCLEOTIDE SEQUENCE [LARGE SCALE GENOMIC DNA]</scope>
    <source>
        <strain evidence="2 3">JCM 9626</strain>
    </source>
</reference>
<evidence type="ECO:0000313" key="2">
    <source>
        <dbReference type="EMBL" id="MFB9312845.1"/>
    </source>
</evidence>
<gene>
    <name evidence="2" type="ORF">ACFFRI_07295</name>
</gene>
<keyword evidence="2" id="KW-0540">Nuclease</keyword>
<accession>A0ABV5KAI0</accession>
<dbReference type="EMBL" id="JBHMDG010000009">
    <property type="protein sequence ID" value="MFB9312845.1"/>
    <property type="molecule type" value="Genomic_DNA"/>
</dbReference>
<keyword evidence="3" id="KW-1185">Reference proteome</keyword>
<evidence type="ECO:0000259" key="1">
    <source>
        <dbReference type="SMART" id="SM00507"/>
    </source>
</evidence>
<sequence length="405" mass="44414">MPTMTRLRSSDPLLESVRTRRQAEARDQVATLTAVLDWAVANTADDAEAAELLDPMVEPALHLGGPGCPVIGEYAALDLALSLGMSTDGGLAYLGKALELRHRLPRLYARVVGLEVSLWKVFRVAEQTIALPPAGATHVDRVISPFLHTCSWAQVDRAVDSARAAYDPAEAERRRLVAAEGRHASVHLTDATTTGTVEVTATLDLADALDLETALREGAQVLADLGSTETLDVRRSQALGEMARHQLTLDLDTIGASRGVTIYAHLTAEDTSAVLDNTLTPVLVEQVRQWCETAGTKVTIKPVIDLASDPTTTAYRPTETIREQVHLRDRTCVFPDCGRRHVDLDHIHPFDLGGPTSAHNLAMLCRRHHRAKTHGRWSYRMLEPGLYEWTSPTGATYTVDRRRRP</sequence>
<dbReference type="Pfam" id="PF01844">
    <property type="entry name" value="HNH"/>
    <property type="match status" value="1"/>
</dbReference>
<dbReference type="Gene3D" id="1.10.30.50">
    <property type="match status" value="1"/>
</dbReference>
<keyword evidence="2" id="KW-0378">Hydrolase</keyword>